<evidence type="ECO:0000313" key="4">
    <source>
        <dbReference type="Proteomes" id="UP000297258"/>
    </source>
</evidence>
<reference evidence="3 4" key="1">
    <citation type="submission" date="2019-03" db="EMBL/GenBank/DDBJ databases">
        <title>Draft genome of Massilia hortus sp. nov., a novel bacterial species of the Oxalobacteraceae family.</title>
        <authorList>
            <person name="Peta V."/>
            <person name="Raths R."/>
            <person name="Bucking H."/>
        </authorList>
    </citation>
    <scope>NUCLEOTIDE SEQUENCE [LARGE SCALE GENOMIC DNA]</scope>
    <source>
        <strain evidence="3 4">ONC3</strain>
    </source>
</reference>
<name>A0A4Y9T0C2_9BURK</name>
<comment type="caution">
    <text evidence="3">The sequence shown here is derived from an EMBL/GenBank/DDBJ whole genome shotgun (WGS) entry which is preliminary data.</text>
</comment>
<protein>
    <submittedName>
        <fullName evidence="3">ATPase</fullName>
    </submittedName>
</protein>
<feature type="domain" description="Activator of Hsp90 ATPase homologue 1/2-like C-terminal" evidence="2">
    <location>
        <begin position="33"/>
        <end position="156"/>
    </location>
</feature>
<dbReference type="SUPFAM" id="SSF55961">
    <property type="entry name" value="Bet v1-like"/>
    <property type="match status" value="1"/>
</dbReference>
<keyword evidence="4" id="KW-1185">Reference proteome</keyword>
<gene>
    <name evidence="3" type="ORF">E4O92_10660</name>
</gene>
<evidence type="ECO:0000313" key="3">
    <source>
        <dbReference type="EMBL" id="TFW32187.1"/>
    </source>
</evidence>
<proteinExistence type="inferred from homology"/>
<accession>A0A4Y9T0C2</accession>
<dbReference type="Proteomes" id="UP000297258">
    <property type="component" value="Unassembled WGS sequence"/>
</dbReference>
<dbReference type="InterPro" id="IPR023393">
    <property type="entry name" value="START-like_dom_sf"/>
</dbReference>
<dbReference type="EMBL" id="SPUM01000064">
    <property type="protein sequence ID" value="TFW32187.1"/>
    <property type="molecule type" value="Genomic_DNA"/>
</dbReference>
<organism evidence="3 4">
    <name type="scientific">Massilia horti</name>
    <dbReference type="NCBI Taxonomy" id="2562153"/>
    <lineage>
        <taxon>Bacteria</taxon>
        <taxon>Pseudomonadati</taxon>
        <taxon>Pseudomonadota</taxon>
        <taxon>Betaproteobacteria</taxon>
        <taxon>Burkholderiales</taxon>
        <taxon>Oxalobacteraceae</taxon>
        <taxon>Telluria group</taxon>
        <taxon>Massilia</taxon>
    </lineage>
</organism>
<evidence type="ECO:0000259" key="2">
    <source>
        <dbReference type="Pfam" id="PF08327"/>
    </source>
</evidence>
<sequence length="167" mass="18583">MVALGSGAGHTCVDQLSGDVMGEQRIEQTIYIKAPIEQVWDALTNPDVTEQYWGKTRIESDWKPHSTIRYVRDGQTMDEHVILEIQAPAKLVHTFQPLFGDFQHEAPSKVSITLQSGGEVVRLALLHDHFAPESKVYAACREGWPMILSALKTLLETGGPLPEFQST</sequence>
<dbReference type="OrthoDB" id="9800600at2"/>
<dbReference type="Gene3D" id="3.30.530.20">
    <property type="match status" value="1"/>
</dbReference>
<evidence type="ECO:0000256" key="1">
    <source>
        <dbReference type="ARBA" id="ARBA00006817"/>
    </source>
</evidence>
<comment type="similarity">
    <text evidence="1">Belongs to the AHA1 family.</text>
</comment>
<dbReference type="Pfam" id="PF08327">
    <property type="entry name" value="AHSA1"/>
    <property type="match status" value="1"/>
</dbReference>
<dbReference type="CDD" id="cd08893">
    <property type="entry name" value="SRPBCC_CalC_Aha1-like_GntR-HTH"/>
    <property type="match status" value="1"/>
</dbReference>
<dbReference type="InterPro" id="IPR013538">
    <property type="entry name" value="ASHA1/2-like_C"/>
</dbReference>
<dbReference type="AlphaFoldDB" id="A0A4Y9T0C2"/>